<dbReference type="Gene3D" id="1.20.120.1910">
    <property type="entry name" value="Cysteine-tRNA ligase, C-terminal anti-codon recognition domain"/>
    <property type="match status" value="1"/>
</dbReference>
<keyword evidence="14" id="KW-1185">Reference proteome</keyword>
<dbReference type="Pfam" id="PF01406">
    <property type="entry name" value="tRNA-synt_1e"/>
    <property type="match status" value="1"/>
</dbReference>
<feature type="region of interest" description="Disordered" evidence="11">
    <location>
        <begin position="593"/>
        <end position="615"/>
    </location>
</feature>
<evidence type="ECO:0000256" key="1">
    <source>
        <dbReference type="ARBA" id="ARBA00001947"/>
    </source>
</evidence>
<gene>
    <name evidence="13" type="ORF">Ae201684_000326</name>
</gene>
<evidence type="ECO:0000313" key="14">
    <source>
        <dbReference type="Proteomes" id="UP000481153"/>
    </source>
</evidence>
<keyword evidence="3" id="KW-0436">Ligase</keyword>
<dbReference type="AlphaFoldDB" id="A0A6G0XXR9"/>
<keyword evidence="9" id="KW-0030">Aminoacyl-tRNA synthetase</keyword>
<dbReference type="GO" id="GO:0006423">
    <property type="term" value="P:cysteinyl-tRNA aminoacylation"/>
    <property type="evidence" value="ECO:0007669"/>
    <property type="project" value="InterPro"/>
</dbReference>
<dbReference type="GO" id="GO:0005524">
    <property type="term" value="F:ATP binding"/>
    <property type="evidence" value="ECO:0007669"/>
    <property type="project" value="UniProtKB-KW"/>
</dbReference>
<keyword evidence="6" id="KW-0862">Zinc</keyword>
<keyword evidence="7" id="KW-0067">ATP-binding</keyword>
<evidence type="ECO:0000256" key="11">
    <source>
        <dbReference type="SAM" id="MobiDB-lite"/>
    </source>
</evidence>
<evidence type="ECO:0000256" key="9">
    <source>
        <dbReference type="ARBA" id="ARBA00023146"/>
    </source>
</evidence>
<comment type="cofactor">
    <cofactor evidence="1">
        <name>Zn(2+)</name>
        <dbReference type="ChEBI" id="CHEBI:29105"/>
    </cofactor>
</comment>
<dbReference type="GO" id="GO:0005737">
    <property type="term" value="C:cytoplasm"/>
    <property type="evidence" value="ECO:0007669"/>
    <property type="project" value="TreeGrafter"/>
</dbReference>
<sequence>MMWWTKLRSAIKPRQVCWFSSTKHQNAAPLVALNSLTGQLDPFPSSPTAIKWYVCGPTVYDSAHLGHARSYVSQDILRRILTKHFGQEVFLVMGMTDVDDKIIASAAQKNQPFEQVARHYEAAFLRDLASLNVLRVSAITRVSEHISDIIAYVQGLEANNFAYTTSDGVYFDTVAMGSAYGKLAPSAATADDYADADVEEGSVGSEKRNVRDFALWKFSKTPEEPGWTSPWGRGRPGWHIECSAMTHHVLGDSIDVHSGGIDLRFPHHNNEIAQCDGFHHHKPGHNWCGHFVHFGHLYIKGLKMSKSLKNFITIDALLKEYTADAFRLFCLQYKYNVNVHFSDDRMRDANAVLQRFHSFLQTIQSHLRANEATFEVSKRMEEEDYELLAALAQCKASVDAALRQDFDTPTALQALLDLISTTNKAWKERPQIPDEVLSSIATYVMQVLDLFGIESLQYRSIQLAIASSSDAQTSAINSTEILDIFTQFRAQVRQLALTNTSDKVAQGILQLCDQVRNEVLPRVGVRLEDLAPGKSFWRHQPWQEAPTENADDGKAAEKELLAAKAAEFEAEMQIAPVDFFKLSAQFQGKFLSFDESGTPTHDGKGEELTKSARKKLAKKLEKHSKSYEKYWSNR</sequence>
<evidence type="ECO:0000313" key="13">
    <source>
        <dbReference type="EMBL" id="KAF0745298.1"/>
    </source>
</evidence>
<keyword evidence="8" id="KW-0648">Protein biosynthesis</keyword>
<dbReference type="FunFam" id="3.40.50.620:FF:000027">
    <property type="entry name" value="Cysteine--tRNA ligase, cytoplasmic"/>
    <property type="match status" value="1"/>
</dbReference>
<evidence type="ECO:0000256" key="5">
    <source>
        <dbReference type="ARBA" id="ARBA00022741"/>
    </source>
</evidence>
<dbReference type="SUPFAM" id="SSF52374">
    <property type="entry name" value="Nucleotidylyl transferase"/>
    <property type="match status" value="1"/>
</dbReference>
<dbReference type="PRINTS" id="PR00983">
    <property type="entry name" value="TRNASYNTHCYS"/>
</dbReference>
<dbReference type="Gene3D" id="3.40.50.620">
    <property type="entry name" value="HUPs"/>
    <property type="match status" value="1"/>
</dbReference>
<protein>
    <recommendedName>
        <fullName evidence="2">cysteine--tRNA ligase</fullName>
        <ecNumber evidence="2">6.1.1.16</ecNumber>
    </recommendedName>
    <alternativeName>
        <fullName evidence="10">Cysteinyl-tRNA synthetase</fullName>
    </alternativeName>
</protein>
<dbReference type="InterPro" id="IPR009080">
    <property type="entry name" value="tRNAsynth_Ia_anticodon-bd"/>
</dbReference>
<evidence type="ECO:0000256" key="10">
    <source>
        <dbReference type="ARBA" id="ARBA00031499"/>
    </source>
</evidence>
<dbReference type="VEuPathDB" id="FungiDB:AeMF1_018146"/>
<dbReference type="EC" id="6.1.1.16" evidence="2"/>
<dbReference type="InterPro" id="IPR015803">
    <property type="entry name" value="Cys-tRNA-ligase"/>
</dbReference>
<evidence type="ECO:0000256" key="7">
    <source>
        <dbReference type="ARBA" id="ARBA00022840"/>
    </source>
</evidence>
<evidence type="ECO:0000256" key="4">
    <source>
        <dbReference type="ARBA" id="ARBA00022723"/>
    </source>
</evidence>
<comment type="caution">
    <text evidence="13">The sequence shown here is derived from an EMBL/GenBank/DDBJ whole genome shotgun (WGS) entry which is preliminary data.</text>
</comment>
<accession>A0A6G0XXR9</accession>
<feature type="domain" description="tRNA synthetases class I catalytic" evidence="12">
    <location>
        <begin position="46"/>
        <end position="349"/>
    </location>
</feature>
<feature type="compositionally biased region" description="Basic and acidic residues" evidence="11">
    <location>
        <begin position="601"/>
        <end position="610"/>
    </location>
</feature>
<dbReference type="GO" id="GO:0004817">
    <property type="term" value="F:cysteine-tRNA ligase activity"/>
    <property type="evidence" value="ECO:0007669"/>
    <property type="project" value="UniProtKB-EC"/>
</dbReference>
<dbReference type="NCBIfam" id="TIGR00435">
    <property type="entry name" value="cysS"/>
    <property type="match status" value="1"/>
</dbReference>
<evidence type="ECO:0000259" key="12">
    <source>
        <dbReference type="Pfam" id="PF01406"/>
    </source>
</evidence>
<dbReference type="InterPro" id="IPR014729">
    <property type="entry name" value="Rossmann-like_a/b/a_fold"/>
</dbReference>
<dbReference type="CDD" id="cd00672">
    <property type="entry name" value="CysRS_core"/>
    <property type="match status" value="1"/>
</dbReference>
<dbReference type="InterPro" id="IPR024909">
    <property type="entry name" value="Cys-tRNA/MSH_ligase"/>
</dbReference>
<dbReference type="EMBL" id="VJMJ01000002">
    <property type="protein sequence ID" value="KAF0745298.1"/>
    <property type="molecule type" value="Genomic_DNA"/>
</dbReference>
<dbReference type="GO" id="GO:0046872">
    <property type="term" value="F:metal ion binding"/>
    <property type="evidence" value="ECO:0007669"/>
    <property type="project" value="UniProtKB-KW"/>
</dbReference>
<keyword evidence="5" id="KW-0547">Nucleotide-binding</keyword>
<evidence type="ECO:0000256" key="8">
    <source>
        <dbReference type="ARBA" id="ARBA00022917"/>
    </source>
</evidence>
<keyword evidence="4" id="KW-0479">Metal-binding</keyword>
<dbReference type="HAMAP" id="MF_00041">
    <property type="entry name" value="Cys_tRNA_synth"/>
    <property type="match status" value="1"/>
</dbReference>
<reference evidence="13 14" key="1">
    <citation type="submission" date="2019-07" db="EMBL/GenBank/DDBJ databases">
        <title>Genomics analysis of Aphanomyces spp. identifies a new class of oomycete effector associated with host adaptation.</title>
        <authorList>
            <person name="Gaulin E."/>
        </authorList>
    </citation>
    <scope>NUCLEOTIDE SEQUENCE [LARGE SCALE GENOMIC DNA]</scope>
    <source>
        <strain evidence="13 14">ATCC 201684</strain>
    </source>
</reference>
<evidence type="ECO:0000256" key="2">
    <source>
        <dbReference type="ARBA" id="ARBA00012832"/>
    </source>
</evidence>
<organism evidence="13 14">
    <name type="scientific">Aphanomyces euteiches</name>
    <dbReference type="NCBI Taxonomy" id="100861"/>
    <lineage>
        <taxon>Eukaryota</taxon>
        <taxon>Sar</taxon>
        <taxon>Stramenopiles</taxon>
        <taxon>Oomycota</taxon>
        <taxon>Saprolegniomycetes</taxon>
        <taxon>Saprolegniales</taxon>
        <taxon>Verrucalvaceae</taxon>
        <taxon>Aphanomyces</taxon>
    </lineage>
</organism>
<name>A0A6G0XXR9_9STRA</name>
<dbReference type="PANTHER" id="PTHR10890">
    <property type="entry name" value="CYSTEINYL-TRNA SYNTHETASE"/>
    <property type="match status" value="1"/>
</dbReference>
<proteinExistence type="inferred from homology"/>
<evidence type="ECO:0000256" key="3">
    <source>
        <dbReference type="ARBA" id="ARBA00022598"/>
    </source>
</evidence>
<dbReference type="InterPro" id="IPR032678">
    <property type="entry name" value="tRNA-synt_1_cat_dom"/>
</dbReference>
<dbReference type="Proteomes" id="UP000481153">
    <property type="component" value="Unassembled WGS sequence"/>
</dbReference>
<evidence type="ECO:0000256" key="6">
    <source>
        <dbReference type="ARBA" id="ARBA00022833"/>
    </source>
</evidence>
<dbReference type="PANTHER" id="PTHR10890:SF3">
    <property type="entry name" value="CYSTEINE--TRNA LIGASE, CYTOPLASMIC"/>
    <property type="match status" value="1"/>
</dbReference>
<dbReference type="SUPFAM" id="SSF47323">
    <property type="entry name" value="Anticodon-binding domain of a subclass of class I aminoacyl-tRNA synthetases"/>
    <property type="match status" value="1"/>
</dbReference>